<evidence type="ECO:0000259" key="1">
    <source>
        <dbReference type="Pfam" id="PF02558"/>
    </source>
</evidence>
<accession>A0A642UFL5</accession>
<dbReference type="EMBL" id="SWFT01000149">
    <property type="protein sequence ID" value="KAA8898079.1"/>
    <property type="molecule type" value="Genomic_DNA"/>
</dbReference>
<name>A0A642UFL5_DIURU</name>
<dbReference type="PANTHER" id="PTHR21708:SF30">
    <property type="entry name" value="2-DEHYDROPANTOATE 2-REDUCTASE-RELATED"/>
    <property type="match status" value="1"/>
</dbReference>
<protein>
    <recommendedName>
        <fullName evidence="5">2-dehydropantoate 2-reductase</fullName>
    </recommendedName>
</protein>
<dbReference type="SUPFAM" id="SSF51735">
    <property type="entry name" value="NAD(P)-binding Rossmann-fold domains"/>
    <property type="match status" value="1"/>
</dbReference>
<evidence type="ECO:0000313" key="3">
    <source>
        <dbReference type="EMBL" id="KAA8898079.1"/>
    </source>
</evidence>
<dbReference type="InterPro" id="IPR051402">
    <property type="entry name" value="KPR-Related"/>
</dbReference>
<dbReference type="OrthoDB" id="3609at2759"/>
<dbReference type="GO" id="GO:0005737">
    <property type="term" value="C:cytoplasm"/>
    <property type="evidence" value="ECO:0007669"/>
    <property type="project" value="TreeGrafter"/>
</dbReference>
<dbReference type="InterPro" id="IPR013332">
    <property type="entry name" value="KPR_N"/>
</dbReference>
<dbReference type="RefSeq" id="XP_034010336.1">
    <property type="nucleotide sequence ID" value="XM_034157860.1"/>
</dbReference>
<feature type="domain" description="Ketopantoate reductase C-terminal" evidence="2">
    <location>
        <begin position="196"/>
        <end position="334"/>
    </location>
</feature>
<feature type="domain" description="Ketopantoate reductase N-terminal" evidence="1">
    <location>
        <begin position="10"/>
        <end position="166"/>
    </location>
</feature>
<dbReference type="InterPro" id="IPR013328">
    <property type="entry name" value="6PGD_dom2"/>
</dbReference>
<dbReference type="InterPro" id="IPR013752">
    <property type="entry name" value="KPA_reductase"/>
</dbReference>
<dbReference type="Pfam" id="PF08546">
    <property type="entry name" value="ApbA_C"/>
    <property type="match status" value="1"/>
</dbReference>
<sequence length="344" mass="38936">MPDPDPAKVLCIGLGGLGVIAAWTLQRNGSDVTAIIRSDYERVKTSGYTIHSLDEGQTVNYVPTRFYNSIEQVKGPFDYIVVTTKVIPKNDGSDVWDLIGNSTELLKEDKTTGIVLIENGIGIESYWNNVRSKAVLLSGTSYISSTNTKAEVKQYGTDNIKFGLFQGENEPHSSKVLDRFIDMYKTKSNKVVKDENVQHSRWKKLLYNAVYNTICCLVDLDVGRLYELKDSLDIVNNLILPLMKEVQFVANQDLRFHESNDLVTDEDVKQMEMLTAKFDAPNFYAPSMLMDLRNSRAIELEIILGNILKIYDQTGGKNRHAEVPYLNLLYIQLSLVQYRISLTK</sequence>
<dbReference type="PANTHER" id="PTHR21708">
    <property type="entry name" value="PROBABLE 2-DEHYDROPANTOATE 2-REDUCTASE"/>
    <property type="match status" value="1"/>
</dbReference>
<reference evidence="3 4" key="1">
    <citation type="submission" date="2019-07" db="EMBL/GenBank/DDBJ databases">
        <title>Genome assembly of two rare yeast pathogens: Diutina rugosa and Trichomonascus ciferrii.</title>
        <authorList>
            <person name="Mixao V."/>
            <person name="Saus E."/>
            <person name="Hansen A."/>
            <person name="Lass-Flor C."/>
            <person name="Gabaldon T."/>
        </authorList>
    </citation>
    <scope>NUCLEOTIDE SEQUENCE [LARGE SCALE GENOMIC DNA]</scope>
    <source>
        <strain evidence="3 4">CBS 613</strain>
    </source>
</reference>
<gene>
    <name evidence="3" type="ORF">DIURU_004933</name>
</gene>
<dbReference type="GeneID" id="54783584"/>
<dbReference type="InterPro" id="IPR008927">
    <property type="entry name" value="6-PGluconate_DH-like_C_sf"/>
</dbReference>
<evidence type="ECO:0008006" key="5">
    <source>
        <dbReference type="Google" id="ProtNLM"/>
    </source>
</evidence>
<organism evidence="3 4">
    <name type="scientific">Diutina rugosa</name>
    <name type="common">Yeast</name>
    <name type="synonym">Candida rugosa</name>
    <dbReference type="NCBI Taxonomy" id="5481"/>
    <lineage>
        <taxon>Eukaryota</taxon>
        <taxon>Fungi</taxon>
        <taxon>Dikarya</taxon>
        <taxon>Ascomycota</taxon>
        <taxon>Saccharomycotina</taxon>
        <taxon>Pichiomycetes</taxon>
        <taxon>Debaryomycetaceae</taxon>
        <taxon>Diutina</taxon>
    </lineage>
</organism>
<dbReference type="Pfam" id="PF02558">
    <property type="entry name" value="ApbA"/>
    <property type="match status" value="1"/>
</dbReference>
<evidence type="ECO:0000259" key="2">
    <source>
        <dbReference type="Pfam" id="PF08546"/>
    </source>
</evidence>
<comment type="caution">
    <text evidence="3">The sequence shown here is derived from an EMBL/GenBank/DDBJ whole genome shotgun (WGS) entry which is preliminary data.</text>
</comment>
<dbReference type="InterPro" id="IPR036291">
    <property type="entry name" value="NAD(P)-bd_dom_sf"/>
</dbReference>
<dbReference type="VEuPathDB" id="FungiDB:DIURU_004933"/>
<dbReference type="Gene3D" id="3.40.50.720">
    <property type="entry name" value="NAD(P)-binding Rossmann-like Domain"/>
    <property type="match status" value="1"/>
</dbReference>
<dbReference type="Gene3D" id="1.10.1040.10">
    <property type="entry name" value="N-(1-d-carboxylethyl)-l-norvaline Dehydrogenase, domain 2"/>
    <property type="match status" value="1"/>
</dbReference>
<proteinExistence type="predicted"/>
<keyword evidence="4" id="KW-1185">Reference proteome</keyword>
<dbReference type="OMA" id="NNVWDQV"/>
<dbReference type="Proteomes" id="UP000449547">
    <property type="component" value="Unassembled WGS sequence"/>
</dbReference>
<dbReference type="AlphaFoldDB" id="A0A642UFL5"/>
<evidence type="ECO:0000313" key="4">
    <source>
        <dbReference type="Proteomes" id="UP000449547"/>
    </source>
</evidence>
<dbReference type="SUPFAM" id="SSF48179">
    <property type="entry name" value="6-phosphogluconate dehydrogenase C-terminal domain-like"/>
    <property type="match status" value="1"/>
</dbReference>